<feature type="compositionally biased region" description="Basic residues" evidence="1">
    <location>
        <begin position="20"/>
        <end position="29"/>
    </location>
</feature>
<evidence type="ECO:0000256" key="1">
    <source>
        <dbReference type="SAM" id="MobiDB-lite"/>
    </source>
</evidence>
<accession>A0A6A5XWE0</accession>
<gene>
    <name evidence="2" type="ORF">BU24DRAFT_440534</name>
</gene>
<dbReference type="AlphaFoldDB" id="A0A6A5XWE0"/>
<dbReference type="GeneID" id="54287771"/>
<evidence type="ECO:0000313" key="3">
    <source>
        <dbReference type="Proteomes" id="UP000799778"/>
    </source>
</evidence>
<reference evidence="2" key="1">
    <citation type="journal article" date="2020" name="Stud. Mycol.">
        <title>101 Dothideomycetes genomes: a test case for predicting lifestyles and emergence of pathogens.</title>
        <authorList>
            <person name="Haridas S."/>
            <person name="Albert R."/>
            <person name="Binder M."/>
            <person name="Bloem J."/>
            <person name="Labutti K."/>
            <person name="Salamov A."/>
            <person name="Andreopoulos B."/>
            <person name="Baker S."/>
            <person name="Barry K."/>
            <person name="Bills G."/>
            <person name="Bluhm B."/>
            <person name="Cannon C."/>
            <person name="Castanera R."/>
            <person name="Culley D."/>
            <person name="Daum C."/>
            <person name="Ezra D."/>
            <person name="Gonzalez J."/>
            <person name="Henrissat B."/>
            <person name="Kuo A."/>
            <person name="Liang C."/>
            <person name="Lipzen A."/>
            <person name="Lutzoni F."/>
            <person name="Magnuson J."/>
            <person name="Mondo S."/>
            <person name="Nolan M."/>
            <person name="Ohm R."/>
            <person name="Pangilinan J."/>
            <person name="Park H.-J."/>
            <person name="Ramirez L."/>
            <person name="Alfaro M."/>
            <person name="Sun H."/>
            <person name="Tritt A."/>
            <person name="Yoshinaga Y."/>
            <person name="Zwiers L.-H."/>
            <person name="Turgeon B."/>
            <person name="Goodwin S."/>
            <person name="Spatafora J."/>
            <person name="Crous P."/>
            <person name="Grigoriev I."/>
        </authorList>
    </citation>
    <scope>NUCLEOTIDE SEQUENCE</scope>
    <source>
        <strain evidence="2">CBS 175.79</strain>
    </source>
</reference>
<dbReference type="PANTHER" id="PTHR35179:SF2">
    <property type="entry name" value="START DOMAIN-CONTAINING PROTEIN"/>
    <property type="match status" value="1"/>
</dbReference>
<dbReference type="OrthoDB" id="5393654at2759"/>
<name>A0A6A5XWE0_9PLEO</name>
<sequence>MLSSRGRTSSYGTRGGRWAPRGKGHHYSKPKGPPKPDIGKDPLGQHLVEYKNADLTRPSSITSPDATISNCSYVASYTWMNRENPTILVPGEPPLWKPLNKPRRLEEDKGTYYRDPNAARYPTYPTEPAVQAIFRTNKDFETAAVNIFACGSTLGNLLRFVRNDDKPYRFLVEAVGKTVFFVRKENDPKELIEDVRGFGHTFPEAYTEWPRDVQGSESHQRLVQYTFGQHNCIVRFESDGQLFSVTNHEHVQNPRSGLTPSSSESDEETLIGAFIGASVGNVSSRDGVCLRIREGGSVVPQDSIFDLKTRSNRWGEFNVDNVMPLLYIKQIPNFIIAYHDGAGTFQKDDIHVKSVEKDLQKWETDHRTELNRLSILLEKITEIALKHREPLEIYSSEKGLLQIHKQKEGGTHVLPLEWRKKWAGEGSDSDEGGGSDEGGHYTRCSADGCGYCGKC</sequence>
<evidence type="ECO:0000313" key="2">
    <source>
        <dbReference type="EMBL" id="KAF2017638.1"/>
    </source>
</evidence>
<feature type="region of interest" description="Disordered" evidence="1">
    <location>
        <begin position="1"/>
        <end position="43"/>
    </location>
</feature>
<dbReference type="Proteomes" id="UP000799778">
    <property type="component" value="Unassembled WGS sequence"/>
</dbReference>
<dbReference type="PANTHER" id="PTHR35179">
    <property type="entry name" value="PROTEIN CBG02620"/>
    <property type="match status" value="1"/>
</dbReference>
<dbReference type="EMBL" id="ML978068">
    <property type="protein sequence ID" value="KAF2017638.1"/>
    <property type="molecule type" value="Genomic_DNA"/>
</dbReference>
<evidence type="ECO:0008006" key="4">
    <source>
        <dbReference type="Google" id="ProtNLM"/>
    </source>
</evidence>
<feature type="compositionally biased region" description="Low complexity" evidence="1">
    <location>
        <begin position="1"/>
        <end position="12"/>
    </location>
</feature>
<proteinExistence type="predicted"/>
<protein>
    <recommendedName>
        <fullName evidence="4">Geranylgeranyl pyrophosphate synthetase</fullName>
    </recommendedName>
</protein>
<organism evidence="2 3">
    <name type="scientific">Aaosphaeria arxii CBS 175.79</name>
    <dbReference type="NCBI Taxonomy" id="1450172"/>
    <lineage>
        <taxon>Eukaryota</taxon>
        <taxon>Fungi</taxon>
        <taxon>Dikarya</taxon>
        <taxon>Ascomycota</taxon>
        <taxon>Pezizomycotina</taxon>
        <taxon>Dothideomycetes</taxon>
        <taxon>Pleosporomycetidae</taxon>
        <taxon>Pleosporales</taxon>
        <taxon>Pleosporales incertae sedis</taxon>
        <taxon>Aaosphaeria</taxon>
    </lineage>
</organism>
<keyword evidence="3" id="KW-1185">Reference proteome</keyword>
<dbReference type="RefSeq" id="XP_033385977.1">
    <property type="nucleotide sequence ID" value="XM_033530374.1"/>
</dbReference>